<dbReference type="CDD" id="cd03215">
    <property type="entry name" value="ABC_Carb_Monos_II"/>
    <property type="match status" value="1"/>
</dbReference>
<dbReference type="GO" id="GO:0005886">
    <property type="term" value="C:plasma membrane"/>
    <property type="evidence" value="ECO:0007669"/>
    <property type="project" value="UniProtKB-SubCell"/>
</dbReference>
<dbReference type="PROSITE" id="PS00211">
    <property type="entry name" value="ABC_TRANSPORTER_1"/>
    <property type="match status" value="1"/>
</dbReference>
<dbReference type="InterPro" id="IPR017871">
    <property type="entry name" value="ABC_transporter-like_CS"/>
</dbReference>
<evidence type="ECO:0000259" key="11">
    <source>
        <dbReference type="PROSITE" id="PS50893"/>
    </source>
</evidence>
<dbReference type="FunFam" id="3.40.50.300:FF:000126">
    <property type="entry name" value="Galactose/methyl galactoside import ATP-binding protein MglA"/>
    <property type="match status" value="1"/>
</dbReference>
<dbReference type="InterPro" id="IPR050107">
    <property type="entry name" value="ABC_carbohydrate_import_ATPase"/>
</dbReference>
<evidence type="ECO:0000256" key="9">
    <source>
        <dbReference type="ARBA" id="ARBA00022967"/>
    </source>
</evidence>
<evidence type="ECO:0000256" key="1">
    <source>
        <dbReference type="ARBA" id="ARBA00004202"/>
    </source>
</evidence>
<sequence>MSQPLLLEMKNIHKKFPGVYALKGINFTLYPGEVHALLGENGAGKSTLIKILGGIYAKDQGEIFIEEKPVQITDVTQARAAGISIIHQELVLVPYLSVAENIFLGREPRQKNGLVDFSLICSETQRILNEFGLALRPEAKIAELTIAQQQMVEIVKAISTNAKIIVMDEPTSSIADKEVDSLFENIRRLTQKGIGIIYISHRMSELQQIADRVTVMRDGEYIGTCAVKDTDNEKLIAMMVGRTMTNYYTRTYNECTETVLRVDKLCSNKVHDVSFELKRGEILGFAGLIGAGRSETMKALFGIDKITSGTVELMGSKIEVKSTQQMIEAGISLVPEDRKNEGIFPTQSVQFNLTLKVLKEFIKGVLVDSPTEMNITETYMQELSIKAPNAATAIGSLSGGNQQKVVISSWLATHPKVLILDEPTRGIDVGAKSEIYIIMNELAKQGVSIIMVSSELPEILNMSDRIAVMCDGTITTILSHSEATQEKIMQYAVKM</sequence>
<reference evidence="12 13" key="1">
    <citation type="submission" date="2016-10" db="EMBL/GenBank/DDBJ databases">
        <authorList>
            <person name="de Groot N.N."/>
        </authorList>
    </citation>
    <scope>NUCLEOTIDE SEQUENCE [LARGE SCALE GENOMIC DNA]</scope>
    <source>
        <strain evidence="12 13">CGMCC 1.5012</strain>
    </source>
</reference>
<evidence type="ECO:0000256" key="7">
    <source>
        <dbReference type="ARBA" id="ARBA00022741"/>
    </source>
</evidence>
<dbReference type="Gene3D" id="3.40.50.300">
    <property type="entry name" value="P-loop containing nucleotide triphosphate hydrolases"/>
    <property type="match status" value="2"/>
</dbReference>
<dbReference type="RefSeq" id="WP_092637646.1">
    <property type="nucleotide sequence ID" value="NZ_FNID01000002.1"/>
</dbReference>
<dbReference type="InterPro" id="IPR003439">
    <property type="entry name" value="ABC_transporter-like_ATP-bd"/>
</dbReference>
<dbReference type="GO" id="GO:0005524">
    <property type="term" value="F:ATP binding"/>
    <property type="evidence" value="ECO:0007669"/>
    <property type="project" value="UniProtKB-KW"/>
</dbReference>
<proteinExistence type="predicted"/>
<evidence type="ECO:0000256" key="3">
    <source>
        <dbReference type="ARBA" id="ARBA00022448"/>
    </source>
</evidence>
<accession>A0A1G9USV2</accession>
<keyword evidence="5" id="KW-0762">Sugar transport</keyword>
<dbReference type="AlphaFoldDB" id="A0A1G9USV2"/>
<dbReference type="CDD" id="cd03216">
    <property type="entry name" value="ABC_Carb_Monos_I"/>
    <property type="match status" value="1"/>
</dbReference>
<gene>
    <name evidence="12" type="ORF">SAMN05192585_102114</name>
</gene>
<name>A0A1G9USV2_9FIRM</name>
<protein>
    <submittedName>
        <fullName evidence="12">Monosaccharide ABC transporter ATP-binding protein, CUT2 family</fullName>
    </submittedName>
</protein>
<keyword evidence="3" id="KW-0813">Transport</keyword>
<evidence type="ECO:0000256" key="2">
    <source>
        <dbReference type="ARBA" id="ARBA00004533"/>
    </source>
</evidence>
<feature type="domain" description="ABC transporter" evidence="11">
    <location>
        <begin position="254"/>
        <end position="495"/>
    </location>
</feature>
<keyword evidence="8 12" id="KW-0067">ATP-binding</keyword>
<evidence type="ECO:0000256" key="10">
    <source>
        <dbReference type="ARBA" id="ARBA00023136"/>
    </source>
</evidence>
<organism evidence="12 13">
    <name type="scientific">Acetanaerobacterium elongatum</name>
    <dbReference type="NCBI Taxonomy" id="258515"/>
    <lineage>
        <taxon>Bacteria</taxon>
        <taxon>Bacillati</taxon>
        <taxon>Bacillota</taxon>
        <taxon>Clostridia</taxon>
        <taxon>Eubacteriales</taxon>
        <taxon>Oscillospiraceae</taxon>
        <taxon>Acetanaerobacterium</taxon>
    </lineage>
</organism>
<evidence type="ECO:0000313" key="12">
    <source>
        <dbReference type="EMBL" id="SDM62974.1"/>
    </source>
</evidence>
<feature type="domain" description="ABC transporter" evidence="11">
    <location>
        <begin position="7"/>
        <end position="243"/>
    </location>
</feature>
<evidence type="ECO:0000313" key="13">
    <source>
        <dbReference type="Proteomes" id="UP000199182"/>
    </source>
</evidence>
<dbReference type="PANTHER" id="PTHR43790:SF3">
    <property type="entry name" value="D-ALLOSE IMPORT ATP-BINDING PROTEIN ALSA-RELATED"/>
    <property type="match status" value="1"/>
</dbReference>
<evidence type="ECO:0000256" key="4">
    <source>
        <dbReference type="ARBA" id="ARBA00022475"/>
    </source>
</evidence>
<dbReference type="PROSITE" id="PS50893">
    <property type="entry name" value="ABC_TRANSPORTER_2"/>
    <property type="match status" value="2"/>
</dbReference>
<keyword evidence="7" id="KW-0547">Nucleotide-binding</keyword>
<dbReference type="SUPFAM" id="SSF52540">
    <property type="entry name" value="P-loop containing nucleoside triphosphate hydrolases"/>
    <property type="match status" value="2"/>
</dbReference>
<keyword evidence="13" id="KW-1185">Reference proteome</keyword>
<keyword evidence="10" id="KW-0472">Membrane</keyword>
<dbReference type="Pfam" id="PF00005">
    <property type="entry name" value="ABC_tran"/>
    <property type="match status" value="2"/>
</dbReference>
<dbReference type="STRING" id="258515.SAMN05192585_102114"/>
<keyword evidence="4" id="KW-1003">Cell membrane</keyword>
<dbReference type="FunFam" id="3.40.50.300:FF:000127">
    <property type="entry name" value="Ribose import ATP-binding protein RbsA"/>
    <property type="match status" value="1"/>
</dbReference>
<dbReference type="Proteomes" id="UP000199182">
    <property type="component" value="Unassembled WGS sequence"/>
</dbReference>
<dbReference type="OrthoDB" id="9771863at2"/>
<dbReference type="SMART" id="SM00382">
    <property type="entry name" value="AAA"/>
    <property type="match status" value="2"/>
</dbReference>
<evidence type="ECO:0000256" key="8">
    <source>
        <dbReference type="ARBA" id="ARBA00022840"/>
    </source>
</evidence>
<dbReference type="PANTHER" id="PTHR43790">
    <property type="entry name" value="CARBOHYDRATE TRANSPORT ATP-BINDING PROTEIN MG119-RELATED"/>
    <property type="match status" value="1"/>
</dbReference>
<comment type="subcellular location">
    <subcellularLocation>
        <location evidence="2">Cell inner membrane</location>
    </subcellularLocation>
    <subcellularLocation>
        <location evidence="1">Cell membrane</location>
        <topology evidence="1">Peripheral membrane protein</topology>
    </subcellularLocation>
</comment>
<dbReference type="InterPro" id="IPR003593">
    <property type="entry name" value="AAA+_ATPase"/>
</dbReference>
<evidence type="ECO:0000256" key="6">
    <source>
        <dbReference type="ARBA" id="ARBA00022737"/>
    </source>
</evidence>
<keyword evidence="6" id="KW-0677">Repeat</keyword>
<evidence type="ECO:0000256" key="5">
    <source>
        <dbReference type="ARBA" id="ARBA00022597"/>
    </source>
</evidence>
<dbReference type="EMBL" id="FNID01000002">
    <property type="protein sequence ID" value="SDM62974.1"/>
    <property type="molecule type" value="Genomic_DNA"/>
</dbReference>
<dbReference type="GO" id="GO:0016887">
    <property type="term" value="F:ATP hydrolysis activity"/>
    <property type="evidence" value="ECO:0007669"/>
    <property type="project" value="InterPro"/>
</dbReference>
<dbReference type="GO" id="GO:0015749">
    <property type="term" value="P:monosaccharide transmembrane transport"/>
    <property type="evidence" value="ECO:0007669"/>
    <property type="project" value="UniProtKB-ARBA"/>
</dbReference>
<dbReference type="InterPro" id="IPR027417">
    <property type="entry name" value="P-loop_NTPase"/>
</dbReference>
<keyword evidence="9" id="KW-1278">Translocase</keyword>